<dbReference type="OrthoDB" id="4965730at2759"/>
<dbReference type="AlphaFoldDB" id="A0A9W9IMX0"/>
<dbReference type="SUPFAM" id="SSF50969">
    <property type="entry name" value="YVTN repeat-like/Quinoprotein amine dehydrogenase"/>
    <property type="match status" value="1"/>
</dbReference>
<dbReference type="InterPro" id="IPR011044">
    <property type="entry name" value="Quino_amine_DH_bsu"/>
</dbReference>
<gene>
    <name evidence="1" type="ORF">N7492_003321</name>
</gene>
<protein>
    <recommendedName>
        <fullName evidence="3">WD40 repeat domain-containing protein</fullName>
    </recommendedName>
</protein>
<accession>A0A9W9IMX0</accession>
<name>A0A9W9IMX0_9EURO</name>
<evidence type="ECO:0000313" key="2">
    <source>
        <dbReference type="Proteomes" id="UP001146351"/>
    </source>
</evidence>
<dbReference type="EMBL" id="JAPQKO010000002">
    <property type="protein sequence ID" value="KAJ5180111.1"/>
    <property type="molecule type" value="Genomic_DNA"/>
</dbReference>
<reference evidence="1" key="2">
    <citation type="journal article" date="2023" name="IMA Fungus">
        <title>Comparative genomic study of the Penicillium genus elucidates a diverse pangenome and 15 lateral gene transfer events.</title>
        <authorList>
            <person name="Petersen C."/>
            <person name="Sorensen T."/>
            <person name="Nielsen M.R."/>
            <person name="Sondergaard T.E."/>
            <person name="Sorensen J.L."/>
            <person name="Fitzpatrick D.A."/>
            <person name="Frisvad J.C."/>
            <person name="Nielsen K.L."/>
        </authorList>
    </citation>
    <scope>NUCLEOTIDE SEQUENCE</scope>
    <source>
        <strain evidence="1">IBT 21917</strain>
    </source>
</reference>
<organism evidence="1 2">
    <name type="scientific">Penicillium capsulatum</name>
    <dbReference type="NCBI Taxonomy" id="69766"/>
    <lineage>
        <taxon>Eukaryota</taxon>
        <taxon>Fungi</taxon>
        <taxon>Dikarya</taxon>
        <taxon>Ascomycota</taxon>
        <taxon>Pezizomycotina</taxon>
        <taxon>Eurotiomycetes</taxon>
        <taxon>Eurotiomycetidae</taxon>
        <taxon>Eurotiales</taxon>
        <taxon>Aspergillaceae</taxon>
        <taxon>Penicillium</taxon>
    </lineage>
</organism>
<dbReference type="Gene3D" id="2.130.10.10">
    <property type="entry name" value="YVTN repeat-like/Quinoprotein amine dehydrogenase"/>
    <property type="match status" value="1"/>
</dbReference>
<reference evidence="1" key="1">
    <citation type="submission" date="2022-11" db="EMBL/GenBank/DDBJ databases">
        <authorList>
            <person name="Petersen C."/>
        </authorList>
    </citation>
    <scope>NUCLEOTIDE SEQUENCE</scope>
    <source>
        <strain evidence="1">IBT 21917</strain>
    </source>
</reference>
<evidence type="ECO:0000313" key="1">
    <source>
        <dbReference type="EMBL" id="KAJ5180111.1"/>
    </source>
</evidence>
<dbReference type="InterPro" id="IPR015943">
    <property type="entry name" value="WD40/YVTN_repeat-like_dom_sf"/>
</dbReference>
<dbReference type="Proteomes" id="UP001146351">
    <property type="component" value="Unassembled WGS sequence"/>
</dbReference>
<keyword evidence="2" id="KW-1185">Reference proteome</keyword>
<proteinExistence type="predicted"/>
<evidence type="ECO:0008006" key="3">
    <source>
        <dbReference type="Google" id="ProtNLM"/>
    </source>
</evidence>
<sequence>MRTITRYLDGTLHIYQVTVHAESLTPVASYSINTDDKELNHAIAPGLERLVYATNHSIVCLDQKGNVQWRYAFEPASTERWIRPPECAFSLDGAWLWVYRPDAMNDRGPDLLAVLHASTGQVAATIELDSVGEAGWIILHPDGRHILLGVGEGQDGGKVYLATLSANHDRVNLHHYGWNDRALIDISPDGNRFMTVDHGRDDVAFHAFPSGEVMLRLPVAAFNDADEEALIDYTGGFIHSDIAVVTLAGETDDEEWHRHYPIDLHSGQPQGSFEAHSQNSYDFEPLGDGTWIVSDESGRPVRLQLPEM</sequence>
<comment type="caution">
    <text evidence="1">The sequence shown here is derived from an EMBL/GenBank/DDBJ whole genome shotgun (WGS) entry which is preliminary data.</text>
</comment>